<organism evidence="2 3">
    <name type="scientific">Morella rubra</name>
    <name type="common">Chinese bayberry</name>
    <dbReference type="NCBI Taxonomy" id="262757"/>
    <lineage>
        <taxon>Eukaryota</taxon>
        <taxon>Viridiplantae</taxon>
        <taxon>Streptophyta</taxon>
        <taxon>Embryophyta</taxon>
        <taxon>Tracheophyta</taxon>
        <taxon>Spermatophyta</taxon>
        <taxon>Magnoliopsida</taxon>
        <taxon>eudicotyledons</taxon>
        <taxon>Gunneridae</taxon>
        <taxon>Pentapetalae</taxon>
        <taxon>rosids</taxon>
        <taxon>fabids</taxon>
        <taxon>Fagales</taxon>
        <taxon>Myricaceae</taxon>
        <taxon>Morella</taxon>
    </lineage>
</organism>
<proteinExistence type="predicted"/>
<feature type="compositionally biased region" description="Basic and acidic residues" evidence="1">
    <location>
        <begin position="1"/>
        <end position="11"/>
    </location>
</feature>
<name>A0A6A1V132_9ROSI</name>
<sequence>MTVRREKADWRRQRRKRRCRGRRNNWKVGDIQRSGLKTIPQTPGGTEPSQALSNADLSGVGQLMRVDPTIMHKATFSNGLGPYAGCHAEGSASSLTRKRKALLPTPASNNLLVGAAESSLLYEVCIKDQKEGIKAMEAEPTSSSWPHSPLPRRTVDGAWLTARGIPPTAAIMTPDTSFIVGDLPKPEKESVAILNALTAFMALPHHEDAAEIFAKLQHQPTVLDIDAPTATLGDDFPTDDLAFSSRPLSQIIDVQRKKGAHRAKLACEARL</sequence>
<dbReference type="Proteomes" id="UP000516437">
    <property type="component" value="Chromosome 7"/>
</dbReference>
<reference evidence="2 3" key="1">
    <citation type="journal article" date="2019" name="Plant Biotechnol. J.">
        <title>The red bayberry genome and genetic basis of sex determination.</title>
        <authorList>
            <person name="Jia H.M."/>
            <person name="Jia H.J."/>
            <person name="Cai Q.L."/>
            <person name="Wang Y."/>
            <person name="Zhao H.B."/>
            <person name="Yang W.F."/>
            <person name="Wang G.Y."/>
            <person name="Li Y.H."/>
            <person name="Zhan D.L."/>
            <person name="Shen Y.T."/>
            <person name="Niu Q.F."/>
            <person name="Chang L."/>
            <person name="Qiu J."/>
            <person name="Zhao L."/>
            <person name="Xie H.B."/>
            <person name="Fu W.Y."/>
            <person name="Jin J."/>
            <person name="Li X.W."/>
            <person name="Jiao Y."/>
            <person name="Zhou C.C."/>
            <person name="Tu T."/>
            <person name="Chai C.Y."/>
            <person name="Gao J.L."/>
            <person name="Fan L.J."/>
            <person name="van de Weg E."/>
            <person name="Wang J.Y."/>
            <person name="Gao Z.S."/>
        </authorList>
    </citation>
    <scope>NUCLEOTIDE SEQUENCE [LARGE SCALE GENOMIC DNA]</scope>
    <source>
        <tissue evidence="2">Leaves</tissue>
    </source>
</reference>
<evidence type="ECO:0000256" key="1">
    <source>
        <dbReference type="SAM" id="MobiDB-lite"/>
    </source>
</evidence>
<comment type="caution">
    <text evidence="2">The sequence shown here is derived from an EMBL/GenBank/DDBJ whole genome shotgun (WGS) entry which is preliminary data.</text>
</comment>
<dbReference type="AlphaFoldDB" id="A0A6A1V132"/>
<dbReference type="EMBL" id="RXIC02000025">
    <property type="protein sequence ID" value="KAB1206394.1"/>
    <property type="molecule type" value="Genomic_DNA"/>
</dbReference>
<accession>A0A6A1V132</accession>
<feature type="compositionally biased region" description="Polar residues" evidence="1">
    <location>
        <begin position="39"/>
        <end position="53"/>
    </location>
</feature>
<evidence type="ECO:0000313" key="2">
    <source>
        <dbReference type="EMBL" id="KAB1206394.1"/>
    </source>
</evidence>
<feature type="compositionally biased region" description="Basic residues" evidence="1">
    <location>
        <begin position="12"/>
        <end position="25"/>
    </location>
</feature>
<gene>
    <name evidence="2" type="ORF">CJ030_MR7G027594</name>
</gene>
<keyword evidence="3" id="KW-1185">Reference proteome</keyword>
<feature type="region of interest" description="Disordered" evidence="1">
    <location>
        <begin position="1"/>
        <end position="53"/>
    </location>
</feature>
<protein>
    <submittedName>
        <fullName evidence="2">Uncharacterized protein</fullName>
    </submittedName>
</protein>
<evidence type="ECO:0000313" key="3">
    <source>
        <dbReference type="Proteomes" id="UP000516437"/>
    </source>
</evidence>